<accession>A0A382WXQ5</accession>
<dbReference type="EMBL" id="UINC01163349">
    <property type="protein sequence ID" value="SVD63612.1"/>
    <property type="molecule type" value="Genomic_DNA"/>
</dbReference>
<evidence type="ECO:0000313" key="1">
    <source>
        <dbReference type="EMBL" id="SVD63612.1"/>
    </source>
</evidence>
<organism evidence="1">
    <name type="scientific">marine metagenome</name>
    <dbReference type="NCBI Taxonomy" id="408172"/>
    <lineage>
        <taxon>unclassified sequences</taxon>
        <taxon>metagenomes</taxon>
        <taxon>ecological metagenomes</taxon>
    </lineage>
</organism>
<proteinExistence type="predicted"/>
<sequence length="67" mass="7663">MNKIRIVFLSFLFLFGFNLTFSEGCDDYPEALGIPDFSFGENDAFKIKFTNGSEVAFDDFDLMKESL</sequence>
<dbReference type="AlphaFoldDB" id="A0A382WXQ5"/>
<feature type="non-terminal residue" evidence="1">
    <location>
        <position position="67"/>
    </location>
</feature>
<name>A0A382WXQ5_9ZZZZ</name>
<protein>
    <submittedName>
        <fullName evidence="1">Uncharacterized protein</fullName>
    </submittedName>
</protein>
<feature type="non-terminal residue" evidence="1">
    <location>
        <position position="1"/>
    </location>
</feature>
<gene>
    <name evidence="1" type="ORF">METZ01_LOCUS416466</name>
</gene>
<reference evidence="1" key="1">
    <citation type="submission" date="2018-05" db="EMBL/GenBank/DDBJ databases">
        <authorList>
            <person name="Lanie J.A."/>
            <person name="Ng W.-L."/>
            <person name="Kazmierczak K.M."/>
            <person name="Andrzejewski T.M."/>
            <person name="Davidsen T.M."/>
            <person name="Wayne K.J."/>
            <person name="Tettelin H."/>
            <person name="Glass J.I."/>
            <person name="Rusch D."/>
            <person name="Podicherti R."/>
            <person name="Tsui H.-C.T."/>
            <person name="Winkler M.E."/>
        </authorList>
    </citation>
    <scope>NUCLEOTIDE SEQUENCE</scope>
</reference>